<keyword evidence="2" id="KW-1185">Reference proteome</keyword>
<keyword evidence="1" id="KW-0067">ATP-binding</keyword>
<gene>
    <name evidence="1" type="ORF">OMO38_08065</name>
</gene>
<dbReference type="SUPFAM" id="SSF52540">
    <property type="entry name" value="P-loop containing nucleoside triphosphate hydrolases"/>
    <property type="match status" value="1"/>
</dbReference>
<comment type="caution">
    <text evidence="1">The sequence shown here is derived from an EMBL/GenBank/DDBJ whole genome shotgun (WGS) entry which is preliminary data.</text>
</comment>
<dbReference type="Gene3D" id="3.40.50.300">
    <property type="entry name" value="P-loop containing nucleotide triphosphate hydrolases"/>
    <property type="match status" value="1"/>
</dbReference>
<dbReference type="InterPro" id="IPR027417">
    <property type="entry name" value="P-loop_NTPase"/>
</dbReference>
<dbReference type="EMBL" id="JAPDHW010000004">
    <property type="protein sequence ID" value="MCW3168480.1"/>
    <property type="molecule type" value="Genomic_DNA"/>
</dbReference>
<evidence type="ECO:0000313" key="1">
    <source>
        <dbReference type="EMBL" id="MCW3168480.1"/>
    </source>
</evidence>
<keyword evidence="1" id="KW-0547">Nucleotide-binding</keyword>
<accession>A0ABT3HXE2</accession>
<name>A0ABT3HXE2_9FLAO</name>
<dbReference type="RefSeq" id="WP_264749690.1">
    <property type="nucleotide sequence ID" value="NZ_JAPDHW010000004.1"/>
</dbReference>
<organism evidence="1 2">
    <name type="scientific">Chryseobacterium kimseyorum</name>
    <dbReference type="NCBI Taxonomy" id="2984028"/>
    <lineage>
        <taxon>Bacteria</taxon>
        <taxon>Pseudomonadati</taxon>
        <taxon>Bacteroidota</taxon>
        <taxon>Flavobacteriia</taxon>
        <taxon>Flavobacteriales</taxon>
        <taxon>Weeksellaceae</taxon>
        <taxon>Chryseobacterium group</taxon>
        <taxon>Chryseobacterium</taxon>
    </lineage>
</organism>
<dbReference type="GO" id="GO:0005524">
    <property type="term" value="F:ATP binding"/>
    <property type="evidence" value="ECO:0007669"/>
    <property type="project" value="UniProtKB-KW"/>
</dbReference>
<evidence type="ECO:0000313" key="2">
    <source>
        <dbReference type="Proteomes" id="UP001163731"/>
    </source>
</evidence>
<protein>
    <submittedName>
        <fullName evidence="1">ATP-binding protein</fullName>
    </submittedName>
</protein>
<dbReference type="Pfam" id="PF13207">
    <property type="entry name" value="AAA_17"/>
    <property type="match status" value="1"/>
</dbReference>
<proteinExistence type="predicted"/>
<reference evidence="1" key="1">
    <citation type="submission" date="2022-10" db="EMBL/GenBank/DDBJ databases">
        <title>Chryseobacterium babae sp. nov. isolated from the gut of the beetle Oryctes rhinoceros, and Chryseobacterium kimseyorum sp. nov., isolated from a stick insect rearing cage.</title>
        <authorList>
            <person name="Shelomi M."/>
            <person name="Han C.-J."/>
            <person name="Chen W.-M."/>
            <person name="Chen H.-K."/>
            <person name="Liaw S.-J."/>
            <person name="Muhle E."/>
            <person name="Clermont D."/>
        </authorList>
    </citation>
    <scope>NUCLEOTIDE SEQUENCE</scope>
    <source>
        <strain evidence="1">09-1422</strain>
    </source>
</reference>
<dbReference type="Proteomes" id="UP001163731">
    <property type="component" value="Unassembled WGS sequence"/>
</dbReference>
<sequence>MKSIIFIGGIHGSGKGRICEEITGKSNLVHLTASQVLKWNEISNKNEKIVKNISDTQNRLIDNLKNIVSDKNKYLLDGHFCLLNKDRIPEKIPIKTFLDIAPVKLILVTANPELIRERLANRDNMNYSIELIEKFQNLEIEFSKEISHVLGSPLHLINSEEFDIDNTLNFLR</sequence>